<name>A0A1J1H5F7_PLARL</name>
<proteinExistence type="predicted"/>
<gene>
    <name evidence="1" type="ORF">PRELSG_0314100</name>
</gene>
<dbReference type="VEuPathDB" id="PlasmoDB:PRELSG_0314100"/>
<keyword evidence="2" id="KW-1185">Reference proteome</keyword>
<dbReference type="Proteomes" id="UP000220158">
    <property type="component" value="Chromosome 3"/>
</dbReference>
<organism evidence="1 2">
    <name type="scientific">Plasmodium relictum</name>
    <dbReference type="NCBI Taxonomy" id="85471"/>
    <lineage>
        <taxon>Eukaryota</taxon>
        <taxon>Sar</taxon>
        <taxon>Alveolata</taxon>
        <taxon>Apicomplexa</taxon>
        <taxon>Aconoidasida</taxon>
        <taxon>Haemosporida</taxon>
        <taxon>Plasmodiidae</taxon>
        <taxon>Plasmodium</taxon>
        <taxon>Plasmodium (Haemamoeba)</taxon>
    </lineage>
</organism>
<dbReference type="RefSeq" id="XP_028531661.1">
    <property type="nucleotide sequence ID" value="XM_028680134.1"/>
</dbReference>
<evidence type="ECO:0000313" key="2">
    <source>
        <dbReference type="Proteomes" id="UP000220158"/>
    </source>
</evidence>
<dbReference type="OrthoDB" id="371209at2759"/>
<accession>A0A1J1H5F7</accession>
<sequence>MFSIKYFVYNLAWIALYHSSSRDSSFLIHSDKYYNSLNQRILRLDTPEPWGESETYEISKTNENGDLITTVYNKNGEELYFYIKKKKNGKGNKVKNSKVRRRENYN</sequence>
<evidence type="ECO:0000313" key="1">
    <source>
        <dbReference type="EMBL" id="CRG98652.1"/>
    </source>
</evidence>
<dbReference type="KEGG" id="prel:PRELSG_0314100"/>
<reference evidence="1 2" key="1">
    <citation type="submission" date="2015-04" db="EMBL/GenBank/DDBJ databases">
        <authorList>
            <consortium name="Pathogen Informatics"/>
        </authorList>
    </citation>
    <scope>NUCLEOTIDE SEQUENCE [LARGE SCALE GENOMIC DNA]</scope>
    <source>
        <strain evidence="1 2">SGS1</strain>
    </source>
</reference>
<dbReference type="AlphaFoldDB" id="A0A1J1H5F7"/>
<dbReference type="GeneID" id="39734749"/>
<dbReference type="EMBL" id="LN835298">
    <property type="protein sequence ID" value="CRG98652.1"/>
    <property type="molecule type" value="Genomic_DNA"/>
</dbReference>
<protein>
    <submittedName>
        <fullName evidence="1">Uncharacterized protein</fullName>
    </submittedName>
</protein>